<feature type="region of interest" description="Disordered" evidence="2">
    <location>
        <begin position="1262"/>
        <end position="1284"/>
    </location>
</feature>
<evidence type="ECO:0000256" key="2">
    <source>
        <dbReference type="SAM" id="MobiDB-lite"/>
    </source>
</evidence>
<dbReference type="PANTHER" id="PTHR19327:SF0">
    <property type="entry name" value="GOLGIN SUBFAMILY A MEMBER 4"/>
    <property type="match status" value="1"/>
</dbReference>
<dbReference type="PROSITE" id="PS50913">
    <property type="entry name" value="GRIP"/>
    <property type="match status" value="1"/>
</dbReference>
<organism evidence="4 5">
    <name type="scientific">Meloidogyne floridensis</name>
    <dbReference type="NCBI Taxonomy" id="298350"/>
    <lineage>
        <taxon>Eukaryota</taxon>
        <taxon>Metazoa</taxon>
        <taxon>Ecdysozoa</taxon>
        <taxon>Nematoda</taxon>
        <taxon>Chromadorea</taxon>
        <taxon>Rhabditida</taxon>
        <taxon>Tylenchina</taxon>
        <taxon>Tylenchomorpha</taxon>
        <taxon>Tylenchoidea</taxon>
        <taxon>Meloidogynidae</taxon>
        <taxon>Meloidogyninae</taxon>
        <taxon>Meloidogyne</taxon>
    </lineage>
</organism>
<dbReference type="GO" id="GO:0048193">
    <property type="term" value="P:Golgi vesicle transport"/>
    <property type="evidence" value="ECO:0007669"/>
    <property type="project" value="TreeGrafter"/>
</dbReference>
<feature type="region of interest" description="Disordered" evidence="2">
    <location>
        <begin position="337"/>
        <end position="357"/>
    </location>
</feature>
<feature type="region of interest" description="Disordered" evidence="2">
    <location>
        <begin position="1"/>
        <end position="23"/>
    </location>
</feature>
<dbReference type="SUPFAM" id="SSF101283">
    <property type="entry name" value="GRIP domain"/>
    <property type="match status" value="1"/>
</dbReference>
<dbReference type="Pfam" id="PF01465">
    <property type="entry name" value="GRIP"/>
    <property type="match status" value="1"/>
</dbReference>
<evidence type="ECO:0000256" key="1">
    <source>
        <dbReference type="SAM" id="Coils"/>
    </source>
</evidence>
<dbReference type="GO" id="GO:0005794">
    <property type="term" value="C:Golgi apparatus"/>
    <property type="evidence" value="ECO:0007669"/>
    <property type="project" value="TreeGrafter"/>
</dbReference>
<dbReference type="PANTHER" id="PTHR19327">
    <property type="entry name" value="GOLGIN"/>
    <property type="match status" value="1"/>
</dbReference>
<keyword evidence="4" id="KW-1185">Reference proteome</keyword>
<name>A0A915NJ67_9BILA</name>
<feature type="compositionally biased region" description="Basic and acidic residues" evidence="2">
    <location>
        <begin position="1316"/>
        <end position="1328"/>
    </location>
</feature>
<dbReference type="SMART" id="SM00755">
    <property type="entry name" value="Grip"/>
    <property type="match status" value="1"/>
</dbReference>
<feature type="domain" description="GRIP" evidence="3">
    <location>
        <begin position="1340"/>
        <end position="1392"/>
    </location>
</feature>
<evidence type="ECO:0000313" key="4">
    <source>
        <dbReference type="Proteomes" id="UP000887560"/>
    </source>
</evidence>
<feature type="coiled-coil region" evidence="1">
    <location>
        <begin position="597"/>
        <end position="783"/>
    </location>
</feature>
<dbReference type="Proteomes" id="UP000887560">
    <property type="component" value="Unplaced"/>
</dbReference>
<proteinExistence type="predicted"/>
<dbReference type="InterPro" id="IPR000237">
    <property type="entry name" value="GRIP_dom"/>
</dbReference>
<reference evidence="5" key="1">
    <citation type="submission" date="2022-11" db="UniProtKB">
        <authorList>
            <consortium name="WormBaseParasite"/>
        </authorList>
    </citation>
    <scope>IDENTIFICATION</scope>
</reference>
<feature type="coiled-coil region" evidence="1">
    <location>
        <begin position="831"/>
        <end position="899"/>
    </location>
</feature>
<dbReference type="WBParaSite" id="scf7180000419179.g3482">
    <property type="protein sequence ID" value="scf7180000419179.g3482"/>
    <property type="gene ID" value="scf7180000419179.g3482"/>
</dbReference>
<dbReference type="GO" id="GO:0031267">
    <property type="term" value="F:small GTPase binding"/>
    <property type="evidence" value="ECO:0007669"/>
    <property type="project" value="TreeGrafter"/>
</dbReference>
<keyword evidence="1" id="KW-0175">Coiled coil</keyword>
<feature type="coiled-coil region" evidence="1">
    <location>
        <begin position="943"/>
        <end position="1212"/>
    </location>
</feature>
<dbReference type="Gene3D" id="1.10.220.60">
    <property type="entry name" value="GRIP domain"/>
    <property type="match status" value="1"/>
</dbReference>
<accession>A0A915NJ67</accession>
<sequence length="1453" mass="168728">MQIDRESQCSSSDESSNETERGQSSSNSICIRLNLEEKWKADIVYNTLIVDKLPKRSQSNNITSNDQKSLMKSANNVFDMCQLSKNCIETVGAYKYQPIDSPMFKGLRSKIEDEANRLKSTVSQYGENIANQVRSTASEAGSDISGRARKFIDSAQQLDKEGRASSSNAAPTEDFLDQIGNKPLRRLSNASLESGNESLLNAQVVPNNIRLSASPLNDISSDTESNAAENADFDQLDEMPPRAVNYRQKYKELSSIYREIENENEKYKNLLSATQEKAAQRIAKLKTDRSELQEKLKAIGNGEKVDEQSEKIKKLQDLLIKCKDEITSNRGRITSLNDENEHLKKENSTLSSENSSNVQRVTAEWKGRFDRQEEEWNRRISDCEEKATIAIATSKAEMHSALQQKDQEIENWISKFHALEKKDAEENTQLKEKLSSLEEAILTLEQEKADMVQKLSQAKQEGVKLVKESEERRYNDTLAVELKKRDEEWGSRLKEMEDQMQLSVEENDMQRKTSHADHERIISTLKERIIELEKNNASVLLKLHEHEEELHAKTEELCRLAETETNDNSDQQQQKIFDDKLTEEKKKIVAEYEEKILLVEKENLKNKELTISELQLEHNKKLNELNEKYDNQRVELQAKLAEVETKFLKSKDEEEKAETIIKSLEGQLSGARVTIEKLEMDIAQIHQENELKDKDETRYNDLLATQQRKSDEEWTVRIKELEEQLNLSVQANDLLQKQIADDKHITNDLNERIKSMEKNNGSLQKLIEQKKEETTEYSEEQQKIFEEKLEEERKKIIDEYTEKIALIEKESLKTRDDALIEQRKIFEVQLATEKKQIVDEYSERISTLEAKELSVQQKIFEEKLSNERKRLINEYSEKISLLEKEANESKQHALEEQQKIFDERFAEERKNIIDEYSGRIASIEKEDIEVKERLISEIRIENDKKLKELTEKHEKECDGLQNKIESENLKYKEAESSAQITIKSLEEQLYESQKTIGKFEADIVQLCQENASKLTEKENEVAKRIEEIKKEFMEKKDADDQNSNKEIISLKEELNEYKNKFEVLQVKFKQSELNYNEAIENLNQLKITLKESDQKSENLAAELLEEKSKLSVSLSKQDTQINEMKEALSSCEQLKSQLQLELKNAKIELKKQQQNEKLLNDKTSEFEETNKKFSAFKSAKLNEIENLKKKLIEAEEARLKEVTEIKKESEKAKQKAIADMKSEIKHLYDSINEKDCELASTHADISKLREELDKLRLELDKHINSESGQQQQKQRSKGSYDDDGVVDLDEYVDLKRRFIEQEEELIRLKSMTQNGVKKDPPNTRRDSNRSFQVGGSDLLNFAEPTEAEYLRNVLYRYMIEREYLGRESVTLAKVICTVCKFPPEQRNLVLRREEARCQRWLPGSIHALNLHQSQVNQRNRLNSLNNWNISSSALLQTNNSDRPLSNINALPYS</sequence>
<feature type="coiled-coil region" evidence="1">
    <location>
        <begin position="402"/>
        <end position="549"/>
    </location>
</feature>
<evidence type="ECO:0000313" key="5">
    <source>
        <dbReference type="WBParaSite" id="scf7180000419179.g3482"/>
    </source>
</evidence>
<feature type="compositionally biased region" description="Low complexity" evidence="2">
    <location>
        <begin position="348"/>
        <end position="357"/>
    </location>
</feature>
<evidence type="ECO:0000259" key="3">
    <source>
        <dbReference type="PROSITE" id="PS50913"/>
    </source>
</evidence>
<protein>
    <submittedName>
        <fullName evidence="5">GRIP domain-containing protein</fullName>
    </submittedName>
</protein>
<feature type="region of interest" description="Disordered" evidence="2">
    <location>
        <begin position="1310"/>
        <end position="1331"/>
    </location>
</feature>